<dbReference type="SUPFAM" id="SSF55394">
    <property type="entry name" value="Bactericidal permeability-increasing protein, BPI"/>
    <property type="match status" value="1"/>
</dbReference>
<dbReference type="OrthoDB" id="5407957at2759"/>
<sequence>MLSCFGFQKRPASQADREPLLPIYDDETSLQRAIHKKLHSYQMLRALTRGFMPSNEQLVINLRTLLSSDVLNPTTPGLSESGRRLAKYSKQFLQELIDILLDKNNGDKLQDFIWFLINTDVDVNADHLTQTASETKAKADAKAAYESIKTVGNLLLTNSDFRIFLSDLTIIGRQVFADTTNKLSAVASDAATEIEPSVQAIENLKEPGKDSEPISKQDIQEEAAEVSHVITNSLRETGREGEESLRGNISGRQRDVLLSRLKSAVGKLRKRNDYSDSASTIGFLIQRYAKIYSRAVENTISEVRDDITPNEELDKAAETGWLLISSFGDKESWNELERRLKKVVQHSQNDSEYETAMTELASSIQKLLTDPEFFDSVSAKVEELKERWKGTASTSPLRQDINALLHQAHIVLNSVINDDQIQTLISTARKIWTILSPTNHTTNQDLLTDTTTIFIPLIVQAIQHIPIPRLEISFPALDLLVENLILEPGRTINNSSFLPFRLNLETYTELSIRKARLRALTETKSLARITVQGLSIRAEDVGFILRTRKPLFPFSSSGLISLAVDERGIDISITIEIQKSNVEHILALRSIKVKIHHLAYTLRKSKASFFAWVLQPVLRPLVRTMLERELAESIRDLLRVGNREMVFARERLRAARVADPKNLITFVRAMCARFRGREDADGYVNVGVVGGANERGSVFAGMYAPGSVVRLWDEEALRAGDIVDDNARRGWRNEIFDVQNMSI</sequence>
<proteinExistence type="predicted"/>
<protein>
    <recommendedName>
        <fullName evidence="1">HAM1-like N-terminal domain-containing protein</fullName>
    </recommendedName>
</protein>
<dbReference type="STRING" id="913774.A0A0C3I0I1"/>
<dbReference type="InParanoid" id="A0A0C3I0I1"/>
<evidence type="ECO:0000259" key="1">
    <source>
        <dbReference type="Pfam" id="PF19343"/>
    </source>
</evidence>
<dbReference type="Proteomes" id="UP000054321">
    <property type="component" value="Unassembled WGS sequence"/>
</dbReference>
<dbReference type="Pfam" id="PF19343">
    <property type="entry name" value="HAM1_N"/>
    <property type="match status" value="2"/>
</dbReference>
<reference evidence="2 3" key="1">
    <citation type="submission" date="2014-04" db="EMBL/GenBank/DDBJ databases">
        <authorList>
            <consortium name="DOE Joint Genome Institute"/>
            <person name="Kuo A."/>
            <person name="Martino E."/>
            <person name="Perotto S."/>
            <person name="Kohler A."/>
            <person name="Nagy L.G."/>
            <person name="Floudas D."/>
            <person name="Copeland A."/>
            <person name="Barry K.W."/>
            <person name="Cichocki N."/>
            <person name="Veneault-Fourrey C."/>
            <person name="LaButti K."/>
            <person name="Lindquist E.A."/>
            <person name="Lipzen A."/>
            <person name="Lundell T."/>
            <person name="Morin E."/>
            <person name="Murat C."/>
            <person name="Sun H."/>
            <person name="Tunlid A."/>
            <person name="Henrissat B."/>
            <person name="Grigoriev I.V."/>
            <person name="Hibbett D.S."/>
            <person name="Martin F."/>
            <person name="Nordberg H.P."/>
            <person name="Cantor M.N."/>
            <person name="Hua S.X."/>
        </authorList>
    </citation>
    <scope>NUCLEOTIDE SEQUENCE [LARGE SCALE GENOMIC DNA]</scope>
    <source>
        <strain evidence="2 3">Zn</strain>
    </source>
</reference>
<reference evidence="3" key="2">
    <citation type="submission" date="2015-01" db="EMBL/GenBank/DDBJ databases">
        <title>Evolutionary Origins and Diversification of the Mycorrhizal Mutualists.</title>
        <authorList>
            <consortium name="DOE Joint Genome Institute"/>
            <consortium name="Mycorrhizal Genomics Consortium"/>
            <person name="Kohler A."/>
            <person name="Kuo A."/>
            <person name="Nagy L.G."/>
            <person name="Floudas D."/>
            <person name="Copeland A."/>
            <person name="Barry K.W."/>
            <person name="Cichocki N."/>
            <person name="Veneault-Fourrey C."/>
            <person name="LaButti K."/>
            <person name="Lindquist E.A."/>
            <person name="Lipzen A."/>
            <person name="Lundell T."/>
            <person name="Morin E."/>
            <person name="Murat C."/>
            <person name="Riley R."/>
            <person name="Ohm R."/>
            <person name="Sun H."/>
            <person name="Tunlid A."/>
            <person name="Henrissat B."/>
            <person name="Grigoriev I.V."/>
            <person name="Hibbett D.S."/>
            <person name="Martin F."/>
        </authorList>
    </citation>
    <scope>NUCLEOTIDE SEQUENCE [LARGE SCALE GENOMIC DNA]</scope>
    <source>
        <strain evidence="3">Zn</strain>
    </source>
</reference>
<dbReference type="PANTHER" id="PTHR31138:SF4">
    <property type="entry name" value="DUF5923 DOMAIN-CONTAINING PROTEIN"/>
    <property type="match status" value="1"/>
</dbReference>
<dbReference type="InterPro" id="IPR017943">
    <property type="entry name" value="Bactericidal_perm-incr_a/b_dom"/>
</dbReference>
<dbReference type="HOGENOM" id="CLU_013290_0_0_1"/>
<accession>A0A0C3I0I1</accession>
<dbReference type="Gene3D" id="3.15.10.10">
    <property type="entry name" value="Bactericidal permeability-increasing protein, domain 1"/>
    <property type="match status" value="1"/>
</dbReference>
<evidence type="ECO:0000313" key="2">
    <source>
        <dbReference type="EMBL" id="KIN07947.1"/>
    </source>
</evidence>
<dbReference type="EMBL" id="KN832870">
    <property type="protein sequence ID" value="KIN07947.1"/>
    <property type="molecule type" value="Genomic_DNA"/>
</dbReference>
<feature type="domain" description="HAM1-like N-terminal" evidence="1">
    <location>
        <begin position="27"/>
        <end position="223"/>
    </location>
</feature>
<name>A0A0C3I0I1_OIDMZ</name>
<organism evidence="2 3">
    <name type="scientific">Oidiodendron maius (strain Zn)</name>
    <dbReference type="NCBI Taxonomy" id="913774"/>
    <lineage>
        <taxon>Eukaryota</taxon>
        <taxon>Fungi</taxon>
        <taxon>Dikarya</taxon>
        <taxon>Ascomycota</taxon>
        <taxon>Pezizomycotina</taxon>
        <taxon>Leotiomycetes</taxon>
        <taxon>Leotiomycetes incertae sedis</taxon>
        <taxon>Myxotrichaceae</taxon>
        <taxon>Oidiodendron</taxon>
    </lineage>
</organism>
<dbReference type="AlphaFoldDB" id="A0A0C3I0I1"/>
<dbReference type="PANTHER" id="PTHR31138">
    <property type="entry name" value="CHROMOSOME 19, WHOLE GENOME SHOTGUN SEQUENCE"/>
    <property type="match status" value="1"/>
</dbReference>
<keyword evidence="3" id="KW-1185">Reference proteome</keyword>
<dbReference type="InterPro" id="IPR045967">
    <property type="entry name" value="HAM1-like_N"/>
</dbReference>
<evidence type="ECO:0000313" key="3">
    <source>
        <dbReference type="Proteomes" id="UP000054321"/>
    </source>
</evidence>
<gene>
    <name evidence="2" type="ORF">OIDMADRAFT_47826</name>
</gene>
<feature type="domain" description="HAM1-like N-terminal" evidence="1">
    <location>
        <begin position="225"/>
        <end position="579"/>
    </location>
</feature>
<dbReference type="GO" id="GO:0008289">
    <property type="term" value="F:lipid binding"/>
    <property type="evidence" value="ECO:0007669"/>
    <property type="project" value="InterPro"/>
</dbReference>